<feature type="compositionally biased region" description="Low complexity" evidence="1">
    <location>
        <begin position="34"/>
        <end position="51"/>
    </location>
</feature>
<accession>A0A1Q9DY69</accession>
<gene>
    <name evidence="2" type="ORF">AK812_SmicGene17254</name>
</gene>
<dbReference type="Proteomes" id="UP000186817">
    <property type="component" value="Unassembled WGS sequence"/>
</dbReference>
<evidence type="ECO:0000256" key="1">
    <source>
        <dbReference type="SAM" id="MobiDB-lite"/>
    </source>
</evidence>
<dbReference type="OrthoDB" id="406718at2759"/>
<name>A0A1Q9DY69_SYMMI</name>
<evidence type="ECO:0000313" key="3">
    <source>
        <dbReference type="Proteomes" id="UP000186817"/>
    </source>
</evidence>
<proteinExistence type="predicted"/>
<reference evidence="2 3" key="1">
    <citation type="submission" date="2016-02" db="EMBL/GenBank/DDBJ databases">
        <title>Genome analysis of coral dinoflagellate symbionts highlights evolutionary adaptations to a symbiotic lifestyle.</title>
        <authorList>
            <person name="Aranda M."/>
            <person name="Li Y."/>
            <person name="Liew Y.J."/>
            <person name="Baumgarten S."/>
            <person name="Simakov O."/>
            <person name="Wilson M."/>
            <person name="Piel J."/>
            <person name="Ashoor H."/>
            <person name="Bougouffa S."/>
            <person name="Bajic V.B."/>
            <person name="Ryu T."/>
            <person name="Ravasi T."/>
            <person name="Bayer T."/>
            <person name="Micklem G."/>
            <person name="Kim H."/>
            <person name="Bhak J."/>
            <person name="Lajeunesse T.C."/>
            <person name="Voolstra C.R."/>
        </authorList>
    </citation>
    <scope>NUCLEOTIDE SEQUENCE [LARGE SCALE GENOMIC DNA]</scope>
    <source>
        <strain evidence="2 3">CCMP2467</strain>
    </source>
</reference>
<evidence type="ECO:0000313" key="2">
    <source>
        <dbReference type="EMBL" id="OLQ00090.1"/>
    </source>
</evidence>
<comment type="caution">
    <text evidence="2">The sequence shown here is derived from an EMBL/GenBank/DDBJ whole genome shotgun (WGS) entry which is preliminary data.</text>
</comment>
<dbReference type="EMBL" id="LSRX01000339">
    <property type="protein sequence ID" value="OLQ00090.1"/>
    <property type="molecule type" value="Genomic_DNA"/>
</dbReference>
<sequence length="166" mass="17293">MAILLKGCGDAVYDTLEEAQDVGAVEEWCGDVTTTTGSNASSDSTSSASSGKVHQDSGQGVDGMVANGTLADLGFDEYSRRNEQWAAGVMSSSQVAREFGRNTLDLMQNQWAVEGDVSQVEEAARTCNPGLHDEGREHLSSDEMMGVPSARHCLIPPGAPAGAAGV</sequence>
<keyword evidence="3" id="KW-1185">Reference proteome</keyword>
<dbReference type="AlphaFoldDB" id="A0A1Q9DY69"/>
<feature type="region of interest" description="Disordered" evidence="1">
    <location>
        <begin position="34"/>
        <end position="65"/>
    </location>
</feature>
<organism evidence="2 3">
    <name type="scientific">Symbiodinium microadriaticum</name>
    <name type="common">Dinoflagellate</name>
    <name type="synonym">Zooxanthella microadriatica</name>
    <dbReference type="NCBI Taxonomy" id="2951"/>
    <lineage>
        <taxon>Eukaryota</taxon>
        <taxon>Sar</taxon>
        <taxon>Alveolata</taxon>
        <taxon>Dinophyceae</taxon>
        <taxon>Suessiales</taxon>
        <taxon>Symbiodiniaceae</taxon>
        <taxon>Symbiodinium</taxon>
    </lineage>
</organism>
<protein>
    <submittedName>
        <fullName evidence="2">Uncharacterized protein</fullName>
    </submittedName>
</protein>